<dbReference type="Pfam" id="PF09229">
    <property type="entry name" value="Aha1_N"/>
    <property type="match status" value="1"/>
</dbReference>
<dbReference type="GO" id="GO:0001671">
    <property type="term" value="F:ATPase activator activity"/>
    <property type="evidence" value="ECO:0007669"/>
    <property type="project" value="EnsemblFungi"/>
</dbReference>
<dbReference type="Proteomes" id="UP000011958">
    <property type="component" value="Unassembled WGS sequence"/>
</dbReference>
<dbReference type="eggNOG" id="KOG2936">
    <property type="taxonomic scope" value="Eukaryota"/>
</dbReference>
<name>M7PHM9_PNEMU</name>
<dbReference type="InterPro" id="IPR036338">
    <property type="entry name" value="Aha1"/>
</dbReference>
<feature type="domain" description="Activator of Hsp90 ATPase AHSA1-like N-terminal" evidence="2">
    <location>
        <begin position="15"/>
        <end position="145"/>
    </location>
</feature>
<dbReference type="GO" id="GO:0051087">
    <property type="term" value="F:protein-folding chaperone binding"/>
    <property type="evidence" value="ECO:0007669"/>
    <property type="project" value="EnsemblFungi"/>
</dbReference>
<evidence type="ECO:0000259" key="2">
    <source>
        <dbReference type="SMART" id="SM01000"/>
    </source>
</evidence>
<dbReference type="OrthoDB" id="567237at2759"/>
<dbReference type="STRING" id="1069680.M7PHM9"/>
<dbReference type="GO" id="GO:0006606">
    <property type="term" value="P:protein import into nucleus"/>
    <property type="evidence" value="ECO:0007669"/>
    <property type="project" value="EnsemblFungi"/>
</dbReference>
<evidence type="ECO:0000313" key="3">
    <source>
        <dbReference type="EMBL" id="EMR09964.1"/>
    </source>
</evidence>
<dbReference type="Gene3D" id="3.30.530.20">
    <property type="match status" value="1"/>
</dbReference>
<dbReference type="GeneID" id="19895416"/>
<accession>M7PHM9</accession>
<dbReference type="SUPFAM" id="SSF103111">
    <property type="entry name" value="Activator of Hsp90 ATPase, Aha1"/>
    <property type="match status" value="1"/>
</dbReference>
<dbReference type="RefSeq" id="XP_007873686.1">
    <property type="nucleotide sequence ID" value="XM_007875495.1"/>
</dbReference>
<dbReference type="VEuPathDB" id="FungiDB:PNEG_01722"/>
<dbReference type="AlphaFoldDB" id="M7PHM9"/>
<dbReference type="InterPro" id="IPR015310">
    <property type="entry name" value="AHSA1-like_N"/>
</dbReference>
<keyword evidence="4" id="KW-1185">Reference proteome</keyword>
<dbReference type="SUPFAM" id="SSF55961">
    <property type="entry name" value="Bet v1-like"/>
    <property type="match status" value="1"/>
</dbReference>
<dbReference type="InterPro" id="IPR023393">
    <property type="entry name" value="START-like_dom_sf"/>
</dbReference>
<dbReference type="Pfam" id="PF08327">
    <property type="entry name" value="AHSA1"/>
    <property type="match status" value="1"/>
</dbReference>
<evidence type="ECO:0000313" key="4">
    <source>
        <dbReference type="Proteomes" id="UP000011958"/>
    </source>
</evidence>
<dbReference type="CDD" id="cd08892">
    <property type="entry name" value="SRPBCC_Aha1"/>
    <property type="match status" value="1"/>
</dbReference>
<proteinExistence type="inferred from homology"/>
<evidence type="ECO:0000256" key="1">
    <source>
        <dbReference type="ARBA" id="ARBA00006817"/>
    </source>
</evidence>
<dbReference type="Gene3D" id="3.15.10.20">
    <property type="entry name" value="Activator of Hsp90 ATPase Aha1, N-terminal domain"/>
    <property type="match status" value="1"/>
</dbReference>
<dbReference type="HOGENOM" id="CLU_049046_1_0_1"/>
<protein>
    <recommendedName>
        <fullName evidence="2">Activator of Hsp90 ATPase AHSA1-like N-terminal domain-containing protein</fullName>
    </recommendedName>
</protein>
<dbReference type="SMART" id="SM01000">
    <property type="entry name" value="Aha1_N"/>
    <property type="match status" value="1"/>
</dbReference>
<dbReference type="PANTHER" id="PTHR13009">
    <property type="entry name" value="HEAT SHOCK PROTEIN 90 HSP90 CO-CHAPERONE AHA-1"/>
    <property type="match status" value="1"/>
</dbReference>
<dbReference type="EMBL" id="AFWA02000008">
    <property type="protein sequence ID" value="EMR09964.1"/>
    <property type="molecule type" value="Genomic_DNA"/>
</dbReference>
<dbReference type="PANTHER" id="PTHR13009:SF22">
    <property type="entry name" value="LD43819P"/>
    <property type="match status" value="1"/>
</dbReference>
<dbReference type="GO" id="GO:0005829">
    <property type="term" value="C:cytosol"/>
    <property type="evidence" value="ECO:0007669"/>
    <property type="project" value="TreeGrafter"/>
</dbReference>
<comment type="caution">
    <text evidence="3">The sequence shown here is derived from an EMBL/GenBank/DDBJ whole genome shotgun (WGS) entry which is preliminary data.</text>
</comment>
<reference evidence="4" key="1">
    <citation type="journal article" date="2016" name="Nat. Commun.">
        <title>Genome analysis of three Pneumocystis species reveals adaptation mechanisms to life exclusively in mammalian hosts.</title>
        <authorList>
            <person name="Ma L."/>
            <person name="Chen Z."/>
            <person name="Huang D.W."/>
            <person name="Kutty G."/>
            <person name="Ishihara M."/>
            <person name="Wang H."/>
            <person name="Abouelleil A."/>
            <person name="Bishop L."/>
            <person name="Davey E."/>
            <person name="Deng R."/>
            <person name="Deng X."/>
            <person name="Fan L."/>
            <person name="Fantoni G."/>
            <person name="Fitzgerald M."/>
            <person name="Gogineni E."/>
            <person name="Goldberg J.M."/>
            <person name="Handley G."/>
            <person name="Hu X."/>
            <person name="Huber C."/>
            <person name="Jiao X."/>
            <person name="Jones K."/>
            <person name="Levin J.Z."/>
            <person name="Liu Y."/>
            <person name="Macdonald P."/>
            <person name="Melnikov A."/>
            <person name="Raley C."/>
            <person name="Sassi M."/>
            <person name="Sherman B.T."/>
            <person name="Song X."/>
            <person name="Sykes S."/>
            <person name="Tran B."/>
            <person name="Walsh L."/>
            <person name="Xia Y."/>
            <person name="Yang J."/>
            <person name="Young S."/>
            <person name="Zeng Q."/>
            <person name="Zheng X."/>
            <person name="Stephens R."/>
            <person name="Nusbaum C."/>
            <person name="Birren B.W."/>
            <person name="Azadi P."/>
            <person name="Lempicki R.A."/>
            <person name="Cuomo C.A."/>
            <person name="Kovacs J.A."/>
        </authorList>
    </citation>
    <scope>NUCLEOTIDE SEQUENCE [LARGE SCALE GENOMIC DNA]</scope>
    <source>
        <strain evidence="4">B123</strain>
    </source>
</reference>
<dbReference type="GO" id="GO:0006457">
    <property type="term" value="P:protein folding"/>
    <property type="evidence" value="ECO:0007669"/>
    <property type="project" value="EnsemblFungi"/>
</dbReference>
<gene>
    <name evidence="3" type="ORF">PNEG_01722</name>
</gene>
<dbReference type="InterPro" id="IPR013538">
    <property type="entry name" value="ASHA1/2-like_C"/>
</dbReference>
<sequence length="328" mass="36829">MSSTSRNPGNWHWTSKDCFPWTKSYLSEKLIISAEKEGITASIVKLSSCSGDVDVAMRKGKVITIYDLEISLEFNGKIPGDIEVSGSITIPEVSHDNDEYLFNIEIFSETKENQIIKGFIRSYIVPELKERLRFLGQALIDAHGKDVLLLIDKNTASNPSTPNVSYAKSQNGIRASTLSGKEGVEEKTKGKCSIINTVEISENIDFQASTSQLYSVFLDHSRLEIWTRSKVEVDPKVGGKFSFFGGNVQGEFLELVESKLILQKWRLKTWPEGHYAELKLLFDQSIDGTLLRMKMSDVPVGQEDVVKCNFQEYYVKPIKTVFGYGSVL</sequence>
<dbReference type="OMA" id="GDCEVNQ"/>
<organism evidence="3 4">
    <name type="scientific">Pneumocystis murina (strain B123)</name>
    <name type="common">Mouse pneumocystis pneumonia agent</name>
    <name type="synonym">Pneumocystis carinii f. sp. muris</name>
    <dbReference type="NCBI Taxonomy" id="1069680"/>
    <lineage>
        <taxon>Eukaryota</taxon>
        <taxon>Fungi</taxon>
        <taxon>Dikarya</taxon>
        <taxon>Ascomycota</taxon>
        <taxon>Taphrinomycotina</taxon>
        <taxon>Pneumocystomycetes</taxon>
        <taxon>Pneumocystaceae</taxon>
        <taxon>Pneumocystis</taxon>
    </lineage>
</organism>
<comment type="similarity">
    <text evidence="1">Belongs to the AHA1 family.</text>
</comment>
<dbReference type="GO" id="GO:0005634">
    <property type="term" value="C:nucleus"/>
    <property type="evidence" value="ECO:0007669"/>
    <property type="project" value="EnsemblFungi"/>
</dbReference>